<feature type="domain" description="Solute-binding protein family 5" evidence="6">
    <location>
        <begin position="96"/>
        <end position="456"/>
    </location>
</feature>
<dbReference type="EMBL" id="JAEHOH010000001">
    <property type="protein sequence ID" value="MBK0417485.1"/>
    <property type="molecule type" value="Genomic_DNA"/>
</dbReference>
<dbReference type="SUPFAM" id="SSF53850">
    <property type="entry name" value="Periplasmic binding protein-like II"/>
    <property type="match status" value="1"/>
</dbReference>
<dbReference type="Proteomes" id="UP000608530">
    <property type="component" value="Unassembled WGS sequence"/>
</dbReference>
<comment type="caution">
    <text evidence="7">The sequence shown here is derived from an EMBL/GenBank/DDBJ whole genome shotgun (WGS) entry which is preliminary data.</text>
</comment>
<dbReference type="GO" id="GO:1904680">
    <property type="term" value="F:peptide transmembrane transporter activity"/>
    <property type="evidence" value="ECO:0007669"/>
    <property type="project" value="TreeGrafter"/>
</dbReference>
<evidence type="ECO:0000256" key="3">
    <source>
        <dbReference type="ARBA" id="ARBA00022448"/>
    </source>
</evidence>
<dbReference type="GO" id="GO:0015833">
    <property type="term" value="P:peptide transport"/>
    <property type="evidence" value="ECO:0007669"/>
    <property type="project" value="TreeGrafter"/>
</dbReference>
<dbReference type="InterPro" id="IPR039424">
    <property type="entry name" value="SBP_5"/>
</dbReference>
<protein>
    <submittedName>
        <fullName evidence="7">ABC transporter substrate-binding protein</fullName>
    </submittedName>
</protein>
<evidence type="ECO:0000256" key="4">
    <source>
        <dbReference type="ARBA" id="ARBA00022729"/>
    </source>
</evidence>
<accession>A0A934UT93</accession>
<dbReference type="Gene3D" id="3.40.190.10">
    <property type="entry name" value="Periplasmic binding protein-like II"/>
    <property type="match status" value="1"/>
</dbReference>
<evidence type="ECO:0000256" key="2">
    <source>
        <dbReference type="ARBA" id="ARBA00005695"/>
    </source>
</evidence>
<name>A0A934UT93_9MICO</name>
<comment type="subcellular location">
    <subcellularLocation>
        <location evidence="1">Cell envelope</location>
    </subcellularLocation>
</comment>
<evidence type="ECO:0000256" key="1">
    <source>
        <dbReference type="ARBA" id="ARBA00004196"/>
    </source>
</evidence>
<feature type="signal peptide" evidence="5">
    <location>
        <begin position="1"/>
        <end position="33"/>
    </location>
</feature>
<evidence type="ECO:0000256" key="5">
    <source>
        <dbReference type="SAM" id="SignalP"/>
    </source>
</evidence>
<dbReference type="Pfam" id="PF00496">
    <property type="entry name" value="SBP_bac_5"/>
    <property type="match status" value="1"/>
</dbReference>
<keyword evidence="3" id="KW-0813">Transport</keyword>
<evidence type="ECO:0000313" key="8">
    <source>
        <dbReference type="Proteomes" id="UP000608530"/>
    </source>
</evidence>
<sequence length="537" mass="58891">MKTHPSRMRSRLASAAAATTAAALMFTGCAASAQSESSGGADELTVAITAYPSSWDQDFVAFDLIALMLHKNVYPFMVDYDVAEVEGGRILDTENIIPTWAESFESEDGQNWELKIREDAVFPSGNPITAEDVKWSKDRAFAAQANVAGVYSMIGLTSPDQITVVDERTVRFAQEWPSALSPQIQALALFVYDSKMLQEHATEDDPWAQDWVAQNPADGGYFVVNDFTPGQEIVLEANPDYPADNGAQIDTIRFKVVSDTASAAVQLREGDVDVAMGLSSPEIDDLADVEGVQILSAPNNDLLQVTINTESAPFDDPQVRQALAYAMPYDQIIESVYGGEARRPESLVPIDMPGYDDSRYEYDQDLDRAADLLESAGVEDLQLDFVYQAESAEQERIAILVQDALSEIGVTADPTPLDPATLGERRAAGDIPIQITSGQNWVNDVEYLVNNQYKTGAFLNYSRYSNPVVDANVEAARTVTDPTERNELWSEIQEQFANDVPAIPLVQPDFRLPVADHVGGFVQPVDGLLRFNFFTAD</sequence>
<dbReference type="PANTHER" id="PTHR30290:SF10">
    <property type="entry name" value="PERIPLASMIC OLIGOPEPTIDE-BINDING PROTEIN-RELATED"/>
    <property type="match status" value="1"/>
</dbReference>
<comment type="similarity">
    <text evidence="2">Belongs to the bacterial solute-binding protein 5 family.</text>
</comment>
<feature type="chain" id="PRO_5039630752" evidence="5">
    <location>
        <begin position="34"/>
        <end position="537"/>
    </location>
</feature>
<organism evidence="7 8">
    <name type="scientific">Leucobacter chromiisoli</name>
    <dbReference type="NCBI Taxonomy" id="2796471"/>
    <lineage>
        <taxon>Bacteria</taxon>
        <taxon>Bacillati</taxon>
        <taxon>Actinomycetota</taxon>
        <taxon>Actinomycetes</taxon>
        <taxon>Micrococcales</taxon>
        <taxon>Microbacteriaceae</taxon>
        <taxon>Leucobacter</taxon>
    </lineage>
</organism>
<dbReference type="GO" id="GO:0030313">
    <property type="term" value="C:cell envelope"/>
    <property type="evidence" value="ECO:0007669"/>
    <property type="project" value="UniProtKB-SubCell"/>
</dbReference>
<reference evidence="7" key="1">
    <citation type="submission" date="2020-12" db="EMBL/GenBank/DDBJ databases">
        <title>Leucobacter sp. CAS1, isolated from Chromium sludge.</title>
        <authorList>
            <person name="Xu Z."/>
        </authorList>
    </citation>
    <scope>NUCLEOTIDE SEQUENCE</scope>
    <source>
        <strain evidence="7">CSA1</strain>
    </source>
</reference>
<dbReference type="RefSeq" id="WP_200112623.1">
    <property type="nucleotide sequence ID" value="NZ_JAEHOH010000001.1"/>
</dbReference>
<dbReference type="InterPro" id="IPR000914">
    <property type="entry name" value="SBP_5_dom"/>
</dbReference>
<dbReference type="CDD" id="cd08512">
    <property type="entry name" value="PBP2_NikA_DppA_OppA_like_7"/>
    <property type="match status" value="1"/>
</dbReference>
<dbReference type="PROSITE" id="PS51257">
    <property type="entry name" value="PROKAR_LIPOPROTEIN"/>
    <property type="match status" value="1"/>
</dbReference>
<keyword evidence="8" id="KW-1185">Reference proteome</keyword>
<dbReference type="AlphaFoldDB" id="A0A934UT93"/>
<evidence type="ECO:0000259" key="6">
    <source>
        <dbReference type="Pfam" id="PF00496"/>
    </source>
</evidence>
<proteinExistence type="inferred from homology"/>
<dbReference type="PANTHER" id="PTHR30290">
    <property type="entry name" value="PERIPLASMIC BINDING COMPONENT OF ABC TRANSPORTER"/>
    <property type="match status" value="1"/>
</dbReference>
<gene>
    <name evidence="7" type="ORF">JD276_00330</name>
</gene>
<dbReference type="Gene3D" id="3.90.76.10">
    <property type="entry name" value="Dipeptide-binding Protein, Domain 1"/>
    <property type="match status" value="1"/>
</dbReference>
<dbReference type="Gene3D" id="3.10.105.10">
    <property type="entry name" value="Dipeptide-binding Protein, Domain 3"/>
    <property type="match status" value="1"/>
</dbReference>
<keyword evidence="4 5" id="KW-0732">Signal</keyword>
<evidence type="ECO:0000313" key="7">
    <source>
        <dbReference type="EMBL" id="MBK0417485.1"/>
    </source>
</evidence>